<dbReference type="AlphaFoldDB" id="A0AAP0IEK5"/>
<keyword evidence="2" id="KW-1185">Reference proteome</keyword>
<evidence type="ECO:0000313" key="1">
    <source>
        <dbReference type="EMBL" id="KAK9113840.1"/>
    </source>
</evidence>
<gene>
    <name evidence="1" type="ORF">Syun_020637</name>
</gene>
<name>A0AAP0IEK5_9MAGN</name>
<accession>A0AAP0IEK5</accession>
<proteinExistence type="predicted"/>
<dbReference type="Proteomes" id="UP001420932">
    <property type="component" value="Unassembled WGS sequence"/>
</dbReference>
<sequence>MVIPVFMVKIRGTSNSIKAVWLIHSRIKLDTLQKDTDISSLTVLGCLTYESKGEDDFRRSRVGEIPIDSSLILQQTRVKNGNDFGFILKVSKKINAFEDKDL</sequence>
<evidence type="ECO:0000313" key="2">
    <source>
        <dbReference type="Proteomes" id="UP001420932"/>
    </source>
</evidence>
<comment type="caution">
    <text evidence="1">The sequence shown here is derived from an EMBL/GenBank/DDBJ whole genome shotgun (WGS) entry which is preliminary data.</text>
</comment>
<reference evidence="1 2" key="1">
    <citation type="submission" date="2024-01" db="EMBL/GenBank/DDBJ databases">
        <title>Genome assemblies of Stephania.</title>
        <authorList>
            <person name="Yang L."/>
        </authorList>
    </citation>
    <scope>NUCLEOTIDE SEQUENCE [LARGE SCALE GENOMIC DNA]</scope>
    <source>
        <strain evidence="1">YNDBR</strain>
        <tissue evidence="1">Leaf</tissue>
    </source>
</reference>
<dbReference type="EMBL" id="JBBNAF010000009">
    <property type="protein sequence ID" value="KAK9113840.1"/>
    <property type="molecule type" value="Genomic_DNA"/>
</dbReference>
<protein>
    <submittedName>
        <fullName evidence="1">Uncharacterized protein</fullName>
    </submittedName>
</protein>
<organism evidence="1 2">
    <name type="scientific">Stephania yunnanensis</name>
    <dbReference type="NCBI Taxonomy" id="152371"/>
    <lineage>
        <taxon>Eukaryota</taxon>
        <taxon>Viridiplantae</taxon>
        <taxon>Streptophyta</taxon>
        <taxon>Embryophyta</taxon>
        <taxon>Tracheophyta</taxon>
        <taxon>Spermatophyta</taxon>
        <taxon>Magnoliopsida</taxon>
        <taxon>Ranunculales</taxon>
        <taxon>Menispermaceae</taxon>
        <taxon>Menispermoideae</taxon>
        <taxon>Cissampelideae</taxon>
        <taxon>Stephania</taxon>
    </lineage>
</organism>